<dbReference type="RefSeq" id="WP_106702759.1">
    <property type="nucleotide sequence ID" value="NZ_CP027666.1"/>
</dbReference>
<feature type="region of interest" description="Disordered" evidence="2">
    <location>
        <begin position="41"/>
        <end position="63"/>
    </location>
</feature>
<sequence>MVFTSQPRTARTPSTDGRRPYRLAPLAALWLLAHGAAGAAEPPVAVSSTGPAPTATQRADCPPPQHALTLVDGGRYCGPLLRGKLHGQGRVQWASGDRYVGHFADGAMSGQGVLTGHGFEYHGQFSQGYMDGRGRLTRGDDWVYEGQLRHGLMQGQGKLTLSDYVYEGTFQKDELTGPGRMTDQNGSVIEGTFKAFQPVGSVKISWPTGDRFEGPVVANTPHGRGVWTRADKAVVRGQFDMGDTTGPATIEYANGSRYTGPLHYRQAQGQGELKNADGSTYLGSFSADQPDGPGQLTRPDGSVQTGYWRAGQYLGTTGDGTLADTPQLAAHNNEAALYNQTALLQAQFDQLLPSSGPAPQIYALYVAGDGQQEVFRREVAYVDELMAKRFGTRGRSVSLVNSRSSAERLPLATTHSIEQALQALAQKMNRERDLLFVFLTSHGSRTHELSLDMPRMALPDLPAARLGQLLKATGIRNQVVVVSACYAGGFVPALQGERTWVITAARADRTSFGCADDNEFTYFGRALFKDAMPQAATLSDAFEQARKLVDEWETRDEAKARAEAKAAPTGPRGAGEEVAPFQRSEPMSVVAPAFRAEVDGIFGGGMR</sequence>
<accession>A0A2S0ME80</accession>
<dbReference type="Pfam" id="PF02493">
    <property type="entry name" value="MORN"/>
    <property type="match status" value="7"/>
</dbReference>
<dbReference type="InterPro" id="IPR001096">
    <property type="entry name" value="Peptidase_C13"/>
</dbReference>
<dbReference type="SMART" id="SM00698">
    <property type="entry name" value="MORN"/>
    <property type="match status" value="7"/>
</dbReference>
<protein>
    <submittedName>
        <fullName evidence="4">Peptidase C13</fullName>
    </submittedName>
</protein>
<feature type="chain" id="PRO_5015620797" evidence="3">
    <location>
        <begin position="40"/>
        <end position="607"/>
    </location>
</feature>
<evidence type="ECO:0000313" key="4">
    <source>
        <dbReference type="EMBL" id="AVO34204.1"/>
    </source>
</evidence>
<evidence type="ECO:0000313" key="5">
    <source>
        <dbReference type="Proteomes" id="UP000239709"/>
    </source>
</evidence>
<dbReference type="GO" id="GO:0006508">
    <property type="term" value="P:proteolysis"/>
    <property type="evidence" value="ECO:0007669"/>
    <property type="project" value="InterPro"/>
</dbReference>
<evidence type="ECO:0000256" key="1">
    <source>
        <dbReference type="ARBA" id="ARBA00022737"/>
    </source>
</evidence>
<feature type="compositionally biased region" description="Polar residues" evidence="2">
    <location>
        <begin position="46"/>
        <end position="57"/>
    </location>
</feature>
<dbReference type="AlphaFoldDB" id="A0A2S0ME80"/>
<dbReference type="GO" id="GO:0008233">
    <property type="term" value="F:peptidase activity"/>
    <property type="evidence" value="ECO:0007669"/>
    <property type="project" value="InterPro"/>
</dbReference>
<organism evidence="4 5">
    <name type="scientific">Ottowia oryzae</name>
    <dbReference type="NCBI Taxonomy" id="2109914"/>
    <lineage>
        <taxon>Bacteria</taxon>
        <taxon>Pseudomonadati</taxon>
        <taxon>Pseudomonadota</taxon>
        <taxon>Betaproteobacteria</taxon>
        <taxon>Burkholderiales</taxon>
        <taxon>Comamonadaceae</taxon>
        <taxon>Ottowia</taxon>
    </lineage>
</organism>
<feature type="signal peptide" evidence="3">
    <location>
        <begin position="1"/>
        <end position="39"/>
    </location>
</feature>
<proteinExistence type="predicted"/>
<dbReference type="Proteomes" id="UP000239709">
    <property type="component" value="Chromosome"/>
</dbReference>
<evidence type="ECO:0000256" key="2">
    <source>
        <dbReference type="SAM" id="MobiDB-lite"/>
    </source>
</evidence>
<dbReference type="OrthoDB" id="345222at2"/>
<dbReference type="Gene3D" id="2.20.110.10">
    <property type="entry name" value="Histone H3 K4-specific methyltransferase SET7/9 N-terminal domain"/>
    <property type="match status" value="3"/>
</dbReference>
<dbReference type="EMBL" id="CP027666">
    <property type="protein sequence ID" value="AVO34204.1"/>
    <property type="molecule type" value="Genomic_DNA"/>
</dbReference>
<evidence type="ECO:0000256" key="3">
    <source>
        <dbReference type="SAM" id="SignalP"/>
    </source>
</evidence>
<keyword evidence="5" id="KW-1185">Reference proteome</keyword>
<gene>
    <name evidence="4" type="ORF">C6570_08090</name>
</gene>
<dbReference type="KEGG" id="otk:C6570_08090"/>
<dbReference type="Gene3D" id="3.40.50.1460">
    <property type="match status" value="1"/>
</dbReference>
<feature type="region of interest" description="Disordered" evidence="2">
    <location>
        <begin position="559"/>
        <end position="580"/>
    </location>
</feature>
<keyword evidence="3" id="KW-0732">Signal</keyword>
<reference evidence="4 5" key="1">
    <citation type="submission" date="2018-03" db="EMBL/GenBank/DDBJ databases">
        <title>Genome sequencing of Ottowia sp.</title>
        <authorList>
            <person name="Kim S.-J."/>
            <person name="Heo J."/>
            <person name="Kwon S.-W."/>
        </authorList>
    </citation>
    <scope>NUCLEOTIDE SEQUENCE [LARGE SCALE GENOMIC DNA]</scope>
    <source>
        <strain evidence="4 5">KADR8-3</strain>
    </source>
</reference>
<feature type="region of interest" description="Disordered" evidence="2">
    <location>
        <begin position="282"/>
        <end position="302"/>
    </location>
</feature>
<dbReference type="SUPFAM" id="SSF82185">
    <property type="entry name" value="Histone H3 K4-specific methyltransferase SET7/9 N-terminal domain"/>
    <property type="match status" value="2"/>
</dbReference>
<keyword evidence="1" id="KW-0677">Repeat</keyword>
<dbReference type="PANTHER" id="PTHR23084:SF263">
    <property type="entry name" value="MORN REPEAT-CONTAINING PROTEIN 1"/>
    <property type="match status" value="1"/>
</dbReference>
<dbReference type="InterPro" id="IPR003409">
    <property type="entry name" value="MORN"/>
</dbReference>
<dbReference type="Pfam" id="PF01650">
    <property type="entry name" value="Peptidase_C13"/>
    <property type="match status" value="1"/>
</dbReference>
<dbReference type="PANTHER" id="PTHR23084">
    <property type="entry name" value="PHOSPHATIDYLINOSITOL-4-PHOSPHATE 5-KINASE RELATED"/>
    <property type="match status" value="1"/>
</dbReference>
<name>A0A2S0ME80_9BURK</name>